<gene>
    <name evidence="1" type="ORF">NFRAN_2265</name>
</gene>
<dbReference type="Proteomes" id="UP000294299">
    <property type="component" value="Chromosome NFRAN"/>
</dbReference>
<dbReference type="KEGG" id="nfn:NFRAN_2265"/>
<name>A0A484ICY4_9ARCH</name>
<reference evidence="1 2" key="1">
    <citation type="submission" date="2019-02" db="EMBL/GenBank/DDBJ databases">
        <authorList>
            <person name="Lehtovirta-Morley E L."/>
        </authorList>
    </citation>
    <scope>NUCLEOTIDE SEQUENCE [LARGE SCALE GENOMIC DNA]</scope>
    <source>
        <strain evidence="1">NFRAN1</strain>
    </source>
</reference>
<protein>
    <submittedName>
        <fullName evidence="1">Uncharacterized protein</fullName>
    </submittedName>
</protein>
<accession>A0A484ICY4</accession>
<organism evidence="1 2">
    <name type="scientific">Candidatus Nitrosocosmicus franklandianus</name>
    <dbReference type="NCBI Taxonomy" id="1798806"/>
    <lineage>
        <taxon>Archaea</taxon>
        <taxon>Nitrososphaerota</taxon>
        <taxon>Nitrososphaeria</taxon>
        <taxon>Nitrososphaerales</taxon>
        <taxon>Nitrososphaeraceae</taxon>
        <taxon>Candidatus Nitrosocosmicus</taxon>
    </lineage>
</organism>
<evidence type="ECO:0000313" key="2">
    <source>
        <dbReference type="Proteomes" id="UP000294299"/>
    </source>
</evidence>
<keyword evidence="2" id="KW-1185">Reference proteome</keyword>
<sequence length="52" mass="6321">MCKFRVGLSFQRQYFPHSTIKSEYYVNKFRMAVYDTKNLVLYIQSNKLITIH</sequence>
<proteinExistence type="predicted"/>
<dbReference type="EMBL" id="LR216287">
    <property type="protein sequence ID" value="VFJ14587.1"/>
    <property type="molecule type" value="Genomic_DNA"/>
</dbReference>
<dbReference type="AlphaFoldDB" id="A0A484ICY4"/>
<evidence type="ECO:0000313" key="1">
    <source>
        <dbReference type="EMBL" id="VFJ14587.1"/>
    </source>
</evidence>